<dbReference type="InterPro" id="IPR016167">
    <property type="entry name" value="FAD-bd_PCMH_sub1"/>
</dbReference>
<sequence length="330" mass="36357">MANDMMSHFELFQPTDLETAFELLDRWGDRGWKLAGGHDSLGWFKERIKQPQALIDLEGIAELRGIRETADGIEIGALTTLTDIERDPMLRQRCGLLADAARRVASPQIRNTGTLGGNLCQDTRCWYYRYGLTCYRAGGNVCYADTPVAMNREHSLFEGSRCVAVSPSDTATALVALDASMVIRNSSGERVVPSGEFFMPEAVDITRMTVLEPGDILTAIRIPASWTDAAFYFEKVADRNAWDFALVSVATAMRLDASGMIEDARIVCGAVQCTPRRLFDVENLVKGRTPNEETAELAAAAAADGARPLNSNHYKIPLMQNLVKRSLRSS</sequence>
<organism evidence="5">
    <name type="scientific">marine metagenome</name>
    <dbReference type="NCBI Taxonomy" id="408172"/>
    <lineage>
        <taxon>unclassified sequences</taxon>
        <taxon>metagenomes</taxon>
        <taxon>ecological metagenomes</taxon>
    </lineage>
</organism>
<dbReference type="PANTHER" id="PTHR42659:SF2">
    <property type="entry name" value="XANTHINE DEHYDROGENASE SUBUNIT C-RELATED"/>
    <property type="match status" value="1"/>
</dbReference>
<evidence type="ECO:0000256" key="3">
    <source>
        <dbReference type="ARBA" id="ARBA00023002"/>
    </source>
</evidence>
<dbReference type="AlphaFoldDB" id="A0A381P2N6"/>
<dbReference type="InterPro" id="IPR002346">
    <property type="entry name" value="Mopterin_DH_FAD-bd"/>
</dbReference>
<dbReference type="InterPro" id="IPR016169">
    <property type="entry name" value="FAD-bd_PCMH_sub2"/>
</dbReference>
<gene>
    <name evidence="5" type="ORF">METZ01_LOCUS14059</name>
</gene>
<keyword evidence="3" id="KW-0560">Oxidoreductase</keyword>
<dbReference type="Gene3D" id="3.30.43.10">
    <property type="entry name" value="Uridine Diphospho-n-acetylenolpyruvylglucosamine Reductase, domain 2"/>
    <property type="match status" value="1"/>
</dbReference>
<dbReference type="GO" id="GO:0071949">
    <property type="term" value="F:FAD binding"/>
    <property type="evidence" value="ECO:0007669"/>
    <property type="project" value="InterPro"/>
</dbReference>
<dbReference type="SMART" id="SM01092">
    <property type="entry name" value="CO_deh_flav_C"/>
    <property type="match status" value="1"/>
</dbReference>
<dbReference type="SUPFAM" id="SSF55447">
    <property type="entry name" value="CO dehydrogenase flavoprotein C-terminal domain-like"/>
    <property type="match status" value="1"/>
</dbReference>
<evidence type="ECO:0000256" key="2">
    <source>
        <dbReference type="ARBA" id="ARBA00022827"/>
    </source>
</evidence>
<dbReference type="InterPro" id="IPR005107">
    <property type="entry name" value="CO_DH_flav_C"/>
</dbReference>
<dbReference type="InterPro" id="IPR051312">
    <property type="entry name" value="Diverse_Substr_Oxidored"/>
</dbReference>
<proteinExistence type="predicted"/>
<protein>
    <recommendedName>
        <fullName evidence="4">FAD-binding PCMH-type domain-containing protein</fullName>
    </recommendedName>
</protein>
<dbReference type="EMBL" id="UINC01000788">
    <property type="protein sequence ID" value="SUZ61205.1"/>
    <property type="molecule type" value="Genomic_DNA"/>
</dbReference>
<keyword evidence="1" id="KW-0285">Flavoprotein</keyword>
<reference evidence="5" key="1">
    <citation type="submission" date="2018-05" db="EMBL/GenBank/DDBJ databases">
        <authorList>
            <person name="Lanie J.A."/>
            <person name="Ng W.-L."/>
            <person name="Kazmierczak K.M."/>
            <person name="Andrzejewski T.M."/>
            <person name="Davidsen T.M."/>
            <person name="Wayne K.J."/>
            <person name="Tettelin H."/>
            <person name="Glass J.I."/>
            <person name="Rusch D."/>
            <person name="Podicherti R."/>
            <person name="Tsui H.-C.T."/>
            <person name="Winkler M.E."/>
        </authorList>
    </citation>
    <scope>NUCLEOTIDE SEQUENCE</scope>
</reference>
<dbReference type="PROSITE" id="PS51387">
    <property type="entry name" value="FAD_PCMH"/>
    <property type="match status" value="1"/>
</dbReference>
<evidence type="ECO:0000313" key="5">
    <source>
        <dbReference type="EMBL" id="SUZ61205.1"/>
    </source>
</evidence>
<evidence type="ECO:0000259" key="4">
    <source>
        <dbReference type="PROSITE" id="PS51387"/>
    </source>
</evidence>
<feature type="domain" description="FAD-binding PCMH-type" evidence="4">
    <location>
        <begin position="4"/>
        <end position="227"/>
    </location>
</feature>
<dbReference type="Pfam" id="PF00941">
    <property type="entry name" value="FAD_binding_5"/>
    <property type="match status" value="1"/>
</dbReference>
<dbReference type="Gene3D" id="3.30.390.50">
    <property type="entry name" value="CO dehydrogenase flavoprotein, C-terminal domain"/>
    <property type="match status" value="1"/>
</dbReference>
<accession>A0A381P2N6</accession>
<evidence type="ECO:0000256" key="1">
    <source>
        <dbReference type="ARBA" id="ARBA00022630"/>
    </source>
</evidence>
<dbReference type="InterPro" id="IPR036318">
    <property type="entry name" value="FAD-bd_PCMH-like_sf"/>
</dbReference>
<dbReference type="Gene3D" id="3.30.465.10">
    <property type="match status" value="2"/>
</dbReference>
<dbReference type="PANTHER" id="PTHR42659">
    <property type="entry name" value="XANTHINE DEHYDROGENASE SUBUNIT C-RELATED"/>
    <property type="match status" value="1"/>
</dbReference>
<dbReference type="InterPro" id="IPR036683">
    <property type="entry name" value="CO_DH_flav_C_dom_sf"/>
</dbReference>
<dbReference type="InterPro" id="IPR016166">
    <property type="entry name" value="FAD-bd_PCMH"/>
</dbReference>
<name>A0A381P2N6_9ZZZZ</name>
<keyword evidence="2" id="KW-0274">FAD</keyword>
<dbReference type="GO" id="GO:0016491">
    <property type="term" value="F:oxidoreductase activity"/>
    <property type="evidence" value="ECO:0007669"/>
    <property type="project" value="UniProtKB-KW"/>
</dbReference>
<dbReference type="SUPFAM" id="SSF56176">
    <property type="entry name" value="FAD-binding/transporter-associated domain-like"/>
    <property type="match status" value="1"/>
</dbReference>
<dbReference type="Pfam" id="PF03450">
    <property type="entry name" value="CO_deh_flav_C"/>
    <property type="match status" value="1"/>
</dbReference>